<dbReference type="Proteomes" id="UP001432027">
    <property type="component" value="Unassembled WGS sequence"/>
</dbReference>
<dbReference type="InterPro" id="IPR004092">
    <property type="entry name" value="Mbt"/>
</dbReference>
<accession>A0AAV5TSM3</accession>
<feature type="non-terminal residue" evidence="2">
    <location>
        <position position="1"/>
    </location>
</feature>
<dbReference type="Gene3D" id="2.30.30.140">
    <property type="match status" value="2"/>
</dbReference>
<sequence length="76" mass="8547">KSHNIALLGPKGDEEEPFEWDSFLKKTNYIPAPRHFFDQATSSNVSFKAGMRLEAIDQNQKDILCPATVKAVKGRL</sequence>
<organism evidence="2 3">
    <name type="scientific">Pristionchus entomophagus</name>
    <dbReference type="NCBI Taxonomy" id="358040"/>
    <lineage>
        <taxon>Eukaryota</taxon>
        <taxon>Metazoa</taxon>
        <taxon>Ecdysozoa</taxon>
        <taxon>Nematoda</taxon>
        <taxon>Chromadorea</taxon>
        <taxon>Rhabditida</taxon>
        <taxon>Rhabditina</taxon>
        <taxon>Diplogasteromorpha</taxon>
        <taxon>Diplogasteroidea</taxon>
        <taxon>Neodiplogasteridae</taxon>
        <taxon>Pristionchus</taxon>
    </lineage>
</organism>
<feature type="repeat" description="MBT" evidence="1">
    <location>
        <begin position="18"/>
        <end position="76"/>
    </location>
</feature>
<evidence type="ECO:0000256" key="1">
    <source>
        <dbReference type="PROSITE-ProRule" id="PRU00459"/>
    </source>
</evidence>
<dbReference type="SUPFAM" id="SSF63748">
    <property type="entry name" value="Tudor/PWWP/MBT"/>
    <property type="match status" value="1"/>
</dbReference>
<protein>
    <submittedName>
        <fullName evidence="2">Uncharacterized protein</fullName>
    </submittedName>
</protein>
<dbReference type="PROSITE" id="PS51079">
    <property type="entry name" value="MBT"/>
    <property type="match status" value="1"/>
</dbReference>
<dbReference type="GO" id="GO:0006355">
    <property type="term" value="P:regulation of DNA-templated transcription"/>
    <property type="evidence" value="ECO:0007669"/>
    <property type="project" value="InterPro"/>
</dbReference>
<dbReference type="AlphaFoldDB" id="A0AAV5TSM3"/>
<reference evidence="2" key="1">
    <citation type="submission" date="2023-10" db="EMBL/GenBank/DDBJ databases">
        <title>Genome assembly of Pristionchus species.</title>
        <authorList>
            <person name="Yoshida K."/>
            <person name="Sommer R.J."/>
        </authorList>
    </citation>
    <scope>NUCLEOTIDE SEQUENCE</scope>
    <source>
        <strain evidence="2">RS0144</strain>
    </source>
</reference>
<dbReference type="GO" id="GO:0005634">
    <property type="term" value="C:nucleus"/>
    <property type="evidence" value="ECO:0007669"/>
    <property type="project" value="InterPro"/>
</dbReference>
<dbReference type="EMBL" id="BTSX01000004">
    <property type="protein sequence ID" value="GMS97311.1"/>
    <property type="molecule type" value="Genomic_DNA"/>
</dbReference>
<gene>
    <name evidence="2" type="ORF">PENTCL1PPCAC_19486</name>
</gene>
<name>A0AAV5TSM3_9BILA</name>
<comment type="caution">
    <text evidence="2">The sequence shown here is derived from an EMBL/GenBank/DDBJ whole genome shotgun (WGS) entry which is preliminary data.</text>
</comment>
<feature type="non-terminal residue" evidence="2">
    <location>
        <position position="76"/>
    </location>
</feature>
<keyword evidence="3" id="KW-1185">Reference proteome</keyword>
<evidence type="ECO:0000313" key="2">
    <source>
        <dbReference type="EMBL" id="GMS97311.1"/>
    </source>
</evidence>
<proteinExistence type="predicted"/>
<evidence type="ECO:0000313" key="3">
    <source>
        <dbReference type="Proteomes" id="UP001432027"/>
    </source>
</evidence>